<name>A0A3B1C9W8_9ZZZZ</name>
<dbReference type="InterPro" id="IPR013785">
    <property type="entry name" value="Aldolase_TIM"/>
</dbReference>
<protein>
    <recommendedName>
        <fullName evidence="2">Radical SAM core domain-containing protein</fullName>
    </recommendedName>
</protein>
<evidence type="ECO:0000313" key="1">
    <source>
        <dbReference type="EMBL" id="VAX27306.1"/>
    </source>
</evidence>
<reference evidence="1" key="1">
    <citation type="submission" date="2018-06" db="EMBL/GenBank/DDBJ databases">
        <authorList>
            <person name="Zhirakovskaya E."/>
        </authorList>
    </citation>
    <scope>NUCLEOTIDE SEQUENCE</scope>
</reference>
<sequence>MLSIFVEASCNRYSRDECVDCHVYEPLGNLPRSEWHLPIEDARIMAKNILRVDSLNALAQQEINMTGGEASQNPDIVEIFKIFRTVTPNVCLHTNLDINSDQSKRWLRLVEIMQLGGRIDITLYPVAWKRFQKPLLKKVLRLQKYLLVNVVFENLPDLNSQLGLLLDFFIEEGETHAHVGDLLREYQDKVQNLIKTNPDCNEAVYLKHMGNTGSFARKKEFTFGINLLPAFKVDALGRRTMASTPFPKDNYLIECPAARGSIDIMTVRQNGDMTPCCDVGNLQCQPRFGNLLKDSPEKILEKFTVSSKIMATGIIKNRDNIQNAKSGEWVKEGIPPYCS</sequence>
<dbReference type="AlphaFoldDB" id="A0A3B1C9W8"/>
<evidence type="ECO:0008006" key="2">
    <source>
        <dbReference type="Google" id="ProtNLM"/>
    </source>
</evidence>
<proteinExistence type="predicted"/>
<dbReference type="SUPFAM" id="SSF102114">
    <property type="entry name" value="Radical SAM enzymes"/>
    <property type="match status" value="1"/>
</dbReference>
<organism evidence="1">
    <name type="scientific">hydrothermal vent metagenome</name>
    <dbReference type="NCBI Taxonomy" id="652676"/>
    <lineage>
        <taxon>unclassified sequences</taxon>
        <taxon>metagenomes</taxon>
        <taxon>ecological metagenomes</taxon>
    </lineage>
</organism>
<dbReference type="EMBL" id="UOGG01000028">
    <property type="protein sequence ID" value="VAX27306.1"/>
    <property type="molecule type" value="Genomic_DNA"/>
</dbReference>
<dbReference type="Gene3D" id="3.20.20.70">
    <property type="entry name" value="Aldolase class I"/>
    <property type="match status" value="1"/>
</dbReference>
<gene>
    <name evidence="1" type="ORF">MNBD_NITROSPINAE05-1223</name>
</gene>
<dbReference type="InterPro" id="IPR058240">
    <property type="entry name" value="rSAM_sf"/>
</dbReference>
<accession>A0A3B1C9W8</accession>